<protein>
    <submittedName>
        <fullName evidence="2">Uncharacterized protein</fullName>
    </submittedName>
</protein>
<evidence type="ECO:0000256" key="1">
    <source>
        <dbReference type="SAM" id="MobiDB-lite"/>
    </source>
</evidence>
<dbReference type="Proteomes" id="UP001311232">
    <property type="component" value="Unassembled WGS sequence"/>
</dbReference>
<dbReference type="EMBL" id="JAHHUM010002321">
    <property type="protein sequence ID" value="KAK5604893.1"/>
    <property type="molecule type" value="Genomic_DNA"/>
</dbReference>
<feature type="region of interest" description="Disordered" evidence="1">
    <location>
        <begin position="85"/>
        <end position="127"/>
    </location>
</feature>
<feature type="compositionally biased region" description="Basic and acidic residues" evidence="1">
    <location>
        <begin position="95"/>
        <end position="127"/>
    </location>
</feature>
<organism evidence="2 3">
    <name type="scientific">Crenichthys baileyi</name>
    <name type="common">White River springfish</name>
    <dbReference type="NCBI Taxonomy" id="28760"/>
    <lineage>
        <taxon>Eukaryota</taxon>
        <taxon>Metazoa</taxon>
        <taxon>Chordata</taxon>
        <taxon>Craniata</taxon>
        <taxon>Vertebrata</taxon>
        <taxon>Euteleostomi</taxon>
        <taxon>Actinopterygii</taxon>
        <taxon>Neopterygii</taxon>
        <taxon>Teleostei</taxon>
        <taxon>Neoteleostei</taxon>
        <taxon>Acanthomorphata</taxon>
        <taxon>Ovalentaria</taxon>
        <taxon>Atherinomorphae</taxon>
        <taxon>Cyprinodontiformes</taxon>
        <taxon>Goodeidae</taxon>
        <taxon>Crenichthys</taxon>
    </lineage>
</organism>
<gene>
    <name evidence="2" type="ORF">CRENBAI_007370</name>
</gene>
<feature type="region of interest" description="Disordered" evidence="1">
    <location>
        <begin position="19"/>
        <end position="44"/>
    </location>
</feature>
<evidence type="ECO:0000313" key="3">
    <source>
        <dbReference type="Proteomes" id="UP001311232"/>
    </source>
</evidence>
<evidence type="ECO:0000313" key="2">
    <source>
        <dbReference type="EMBL" id="KAK5604893.1"/>
    </source>
</evidence>
<sequence length="127" mass="13912">MEVVEVALGFQITLSLLRDTNGGDTKSSRSSKESGSVTRTQLAEKGPPGFNRLLLILHLFARSHNDAIAGADRGLQAWGLPSWPMINDPGWARPGPEEKGDGDDRRIGHQERRVNVEGKKKNGERQA</sequence>
<dbReference type="AlphaFoldDB" id="A0AAV9R728"/>
<reference evidence="2 3" key="1">
    <citation type="submission" date="2021-06" db="EMBL/GenBank/DDBJ databases">
        <authorList>
            <person name="Palmer J.M."/>
        </authorList>
    </citation>
    <scope>NUCLEOTIDE SEQUENCE [LARGE SCALE GENOMIC DNA]</scope>
    <source>
        <strain evidence="2 3">MEX-2019</strain>
        <tissue evidence="2">Muscle</tissue>
    </source>
</reference>
<comment type="caution">
    <text evidence="2">The sequence shown here is derived from an EMBL/GenBank/DDBJ whole genome shotgun (WGS) entry which is preliminary data.</text>
</comment>
<keyword evidence="3" id="KW-1185">Reference proteome</keyword>
<accession>A0AAV9R728</accession>
<proteinExistence type="predicted"/>
<name>A0AAV9R728_9TELE</name>